<feature type="transmembrane region" description="Helical" evidence="1">
    <location>
        <begin position="316"/>
        <end position="337"/>
    </location>
</feature>
<keyword evidence="1" id="KW-1133">Transmembrane helix</keyword>
<feature type="transmembrane region" description="Helical" evidence="1">
    <location>
        <begin position="42"/>
        <end position="61"/>
    </location>
</feature>
<gene>
    <name evidence="2" type="ORF">LQG66_05885</name>
</gene>
<protein>
    <submittedName>
        <fullName evidence="2">DUF4173 domain-containing protein</fullName>
    </submittedName>
</protein>
<feature type="transmembrane region" description="Helical" evidence="1">
    <location>
        <begin position="148"/>
        <end position="168"/>
    </location>
</feature>
<name>A0ABY3REM1_9BRAD</name>
<evidence type="ECO:0000313" key="2">
    <source>
        <dbReference type="EMBL" id="UFZ05836.1"/>
    </source>
</evidence>
<keyword evidence="3" id="KW-1185">Reference proteome</keyword>
<feature type="transmembrane region" description="Helical" evidence="1">
    <location>
        <begin position="349"/>
        <end position="370"/>
    </location>
</feature>
<reference evidence="2" key="1">
    <citation type="journal article" date="2024" name="Antonie Van Leeuwenhoek">
        <title>Bradyrhizobium ontarionense sp. nov., a novel bacterial symbiont isolated from Aeschynomene indica (Indian jointvetch), harbours photosynthesis, nitrogen fixation and nitrous oxide (N2O) reductase genes.</title>
        <authorList>
            <person name="Bromfield E.S.P."/>
            <person name="Cloutier S."/>
        </authorList>
    </citation>
    <scope>NUCLEOTIDE SEQUENCE</scope>
    <source>
        <strain evidence="2">A19</strain>
    </source>
</reference>
<evidence type="ECO:0000313" key="3">
    <source>
        <dbReference type="Proteomes" id="UP001431010"/>
    </source>
</evidence>
<keyword evidence="1" id="KW-0812">Transmembrane</keyword>
<dbReference type="Pfam" id="PF13687">
    <property type="entry name" value="DUF4153"/>
    <property type="match status" value="1"/>
</dbReference>
<evidence type="ECO:0000256" key="1">
    <source>
        <dbReference type="SAM" id="Phobius"/>
    </source>
</evidence>
<feature type="transmembrane region" description="Helical" evidence="1">
    <location>
        <begin position="285"/>
        <end position="304"/>
    </location>
</feature>
<accession>A0ABY3REM1</accession>
<organism evidence="2 3">
    <name type="scientific">Bradyrhizobium ontarionense</name>
    <dbReference type="NCBI Taxonomy" id="2898149"/>
    <lineage>
        <taxon>Bacteria</taxon>
        <taxon>Pseudomonadati</taxon>
        <taxon>Pseudomonadota</taxon>
        <taxon>Alphaproteobacteria</taxon>
        <taxon>Hyphomicrobiales</taxon>
        <taxon>Nitrobacteraceae</taxon>
        <taxon>Bradyrhizobium</taxon>
    </lineage>
</organism>
<dbReference type="Proteomes" id="UP001431010">
    <property type="component" value="Chromosome"/>
</dbReference>
<dbReference type="RefSeq" id="WP_231324370.1">
    <property type="nucleotide sequence ID" value="NZ_CP088156.1"/>
</dbReference>
<sequence>MTGSAELTAAPAVSDSMWHKFAVAFGLLWLADILFYDQIPGLALPIFASVLVAASVLVNRARIDRRRSIPAAIILVAGLIPAIEDSNPLSFLIVVLTTISAVALSTDPAADGFRLPLTAARQLLLTGPFRLIPDIIAALRANDVTRVLLTWSIPLALGLVFILLFAAANPVIEQWLDQLQPQRVASNLSFGRPIFWLVILSLIWPFINLRWRQRNTTLSTPIDLVADRPPSVLASLLGPETVIRSLILFNVLFAVQTALDGEYLWGHAELPDGMTYAAYAHRGAYPLIVTALLAAAFVIIAVRSGTTEDRRFVRPLVYLWVAQNLMLVASSMQRVHIYVESYLLTGWRIAALIWMALVAAGLFLIVVRIVRNRPNGWLIRANLLVLAATLYGCALINFDVLIADYNVSHSREAGRQGSAIDINYLSNLSPQVLPAIERAILLSPAKSELAAARNRLLNEQAKNMASWRSWSFRGWRLQRYLDTHPLSHQPS</sequence>
<dbReference type="InterPro" id="IPR025291">
    <property type="entry name" value="DUF4153"/>
</dbReference>
<dbReference type="EMBL" id="CP088156">
    <property type="protein sequence ID" value="UFZ05836.1"/>
    <property type="molecule type" value="Genomic_DNA"/>
</dbReference>
<feature type="transmembrane region" description="Helical" evidence="1">
    <location>
        <begin position="188"/>
        <end position="207"/>
    </location>
</feature>
<feature type="transmembrane region" description="Helical" evidence="1">
    <location>
        <begin position="377"/>
        <end position="398"/>
    </location>
</feature>
<keyword evidence="1" id="KW-0472">Membrane</keyword>
<proteinExistence type="predicted"/>